<reference evidence="2 3" key="1">
    <citation type="submission" date="2022-10" db="EMBL/GenBank/DDBJ databases">
        <title>Luteolibacter flavescens strain MCCC 1K03193, whole genome shotgun sequencing project.</title>
        <authorList>
            <person name="Zhao G."/>
            <person name="Shen L."/>
        </authorList>
    </citation>
    <scope>NUCLEOTIDE SEQUENCE [LARGE SCALE GENOMIC DNA]</scope>
    <source>
        <strain evidence="2 3">MCCC 1K03193</strain>
    </source>
</reference>
<dbReference type="EMBL" id="JAPDDS010000002">
    <property type="protein sequence ID" value="MCW1884193.1"/>
    <property type="molecule type" value="Genomic_DNA"/>
</dbReference>
<dbReference type="SUPFAM" id="SSF51182">
    <property type="entry name" value="RmlC-like cupins"/>
    <property type="match status" value="1"/>
</dbReference>
<sequence>MTPLSGHTRTRVALRHALISPDGHVPGTFPGWDGASAYVLVSPAMGSDLSQILVVYESGGGTAWFPADENEHVVYVESGDCRAVWDDGDVTLTPGGFLFVPAENVLALHGSEGTRLLVFRKLFEPVENLEAPPAAHGNAEDLPGEPHPGNESILVKTLLPLDARYDLALNIVTCPPGSALPAVETQVMEHCVQILTGQGLYRLDESHYPVAAGDAIWVAPYCPQWFVATGDEPASYLYCKDVHRLP</sequence>
<dbReference type="InterPro" id="IPR017627">
    <property type="entry name" value="UGHY"/>
</dbReference>
<dbReference type="EC" id="3.5.3.26" evidence="2"/>
<dbReference type="PANTHER" id="PTHR34571:SF1">
    <property type="entry name" value="(S)-UREIDOGLYCINE AMINOHYDROLASE"/>
    <property type="match status" value="1"/>
</dbReference>
<gene>
    <name evidence="2" type="primary">allE</name>
    <name evidence="2" type="ORF">OKA04_05585</name>
</gene>
<accession>A0ABT3FKT8</accession>
<evidence type="ECO:0000313" key="3">
    <source>
        <dbReference type="Proteomes" id="UP001207930"/>
    </source>
</evidence>
<dbReference type="Pfam" id="PF07883">
    <property type="entry name" value="Cupin_2"/>
    <property type="match status" value="1"/>
</dbReference>
<dbReference type="CDD" id="cd02212">
    <property type="entry name" value="cupin_UGlyAH_C"/>
    <property type="match status" value="1"/>
</dbReference>
<dbReference type="NCBIfam" id="TIGR03214">
    <property type="entry name" value="ura-cupin"/>
    <property type="match status" value="1"/>
</dbReference>
<protein>
    <submittedName>
        <fullName evidence="2">(S)-ureidoglycine aminohydrolase</fullName>
        <ecNumber evidence="2">3.5.3.26</ecNumber>
    </submittedName>
</protein>
<dbReference type="InterPro" id="IPR011051">
    <property type="entry name" value="RmlC_Cupin_sf"/>
</dbReference>
<dbReference type="InterPro" id="IPR014710">
    <property type="entry name" value="RmlC-like_jellyroll"/>
</dbReference>
<organism evidence="2 3">
    <name type="scientific">Luteolibacter flavescens</name>
    <dbReference type="NCBI Taxonomy" id="1859460"/>
    <lineage>
        <taxon>Bacteria</taxon>
        <taxon>Pseudomonadati</taxon>
        <taxon>Verrucomicrobiota</taxon>
        <taxon>Verrucomicrobiia</taxon>
        <taxon>Verrucomicrobiales</taxon>
        <taxon>Verrucomicrobiaceae</taxon>
        <taxon>Luteolibacter</taxon>
    </lineage>
</organism>
<dbReference type="Gene3D" id="2.60.120.10">
    <property type="entry name" value="Jelly Rolls"/>
    <property type="match status" value="1"/>
</dbReference>
<proteinExistence type="predicted"/>
<dbReference type="InterPro" id="IPR044697">
    <property type="entry name" value="UGlyAH_cupin_C"/>
</dbReference>
<evidence type="ECO:0000259" key="1">
    <source>
        <dbReference type="Pfam" id="PF07883"/>
    </source>
</evidence>
<dbReference type="InterPro" id="IPR013096">
    <property type="entry name" value="Cupin_2"/>
</dbReference>
<dbReference type="Proteomes" id="UP001207930">
    <property type="component" value="Unassembled WGS sequence"/>
</dbReference>
<dbReference type="GO" id="GO:0071522">
    <property type="term" value="F:ureidoglycine aminohydrolase activity"/>
    <property type="evidence" value="ECO:0007669"/>
    <property type="project" value="UniProtKB-EC"/>
</dbReference>
<name>A0ABT3FKT8_9BACT</name>
<evidence type="ECO:0000313" key="2">
    <source>
        <dbReference type="EMBL" id="MCW1884193.1"/>
    </source>
</evidence>
<keyword evidence="2" id="KW-0378">Hydrolase</keyword>
<keyword evidence="3" id="KW-1185">Reference proteome</keyword>
<dbReference type="PANTHER" id="PTHR34571">
    <property type="entry name" value="(S)-UREIDOGLYCINE AMINOHYDROLASE"/>
    <property type="match status" value="1"/>
</dbReference>
<dbReference type="RefSeq" id="WP_264500152.1">
    <property type="nucleotide sequence ID" value="NZ_JAPDDS010000002.1"/>
</dbReference>
<comment type="caution">
    <text evidence="2">The sequence shown here is derived from an EMBL/GenBank/DDBJ whole genome shotgun (WGS) entry which is preliminary data.</text>
</comment>
<feature type="domain" description="Cupin type-2" evidence="1">
    <location>
        <begin position="171"/>
        <end position="237"/>
    </location>
</feature>